<comment type="caution">
    <text evidence="1">The sequence shown here is derived from an EMBL/GenBank/DDBJ whole genome shotgun (WGS) entry which is preliminary data.</text>
</comment>
<organism evidence="1 2">
    <name type="scientific">Dallia pectoralis</name>
    <name type="common">Alaska blackfish</name>
    <dbReference type="NCBI Taxonomy" id="75939"/>
    <lineage>
        <taxon>Eukaryota</taxon>
        <taxon>Metazoa</taxon>
        <taxon>Chordata</taxon>
        <taxon>Craniata</taxon>
        <taxon>Vertebrata</taxon>
        <taxon>Euteleostomi</taxon>
        <taxon>Actinopterygii</taxon>
        <taxon>Neopterygii</taxon>
        <taxon>Teleostei</taxon>
        <taxon>Protacanthopterygii</taxon>
        <taxon>Esociformes</taxon>
        <taxon>Umbridae</taxon>
        <taxon>Dallia</taxon>
    </lineage>
</organism>
<dbReference type="Proteomes" id="UP001157502">
    <property type="component" value="Chromosome 37"/>
</dbReference>
<reference evidence="1" key="1">
    <citation type="submission" date="2021-05" db="EMBL/GenBank/DDBJ databases">
        <authorList>
            <person name="Pan Q."/>
            <person name="Jouanno E."/>
            <person name="Zahm M."/>
            <person name="Klopp C."/>
            <person name="Cabau C."/>
            <person name="Louis A."/>
            <person name="Berthelot C."/>
            <person name="Parey E."/>
            <person name="Roest Crollius H."/>
            <person name="Montfort J."/>
            <person name="Robinson-Rechavi M."/>
            <person name="Bouchez O."/>
            <person name="Lampietro C."/>
            <person name="Lopez Roques C."/>
            <person name="Donnadieu C."/>
            <person name="Postlethwait J."/>
            <person name="Bobe J."/>
            <person name="Dillon D."/>
            <person name="Chandos A."/>
            <person name="von Hippel F."/>
            <person name="Guiguen Y."/>
        </authorList>
    </citation>
    <scope>NUCLEOTIDE SEQUENCE</scope>
    <source>
        <strain evidence="1">YG-Jan2019</strain>
    </source>
</reference>
<proteinExistence type="predicted"/>
<dbReference type="EMBL" id="CM055764">
    <property type="protein sequence ID" value="KAJ7984844.1"/>
    <property type="molecule type" value="Genomic_DNA"/>
</dbReference>
<protein>
    <submittedName>
        <fullName evidence="1">Uncharacterized protein</fullName>
    </submittedName>
</protein>
<evidence type="ECO:0000313" key="1">
    <source>
        <dbReference type="EMBL" id="KAJ7984844.1"/>
    </source>
</evidence>
<name>A0ACC2F0F7_DALPE</name>
<keyword evidence="2" id="KW-1185">Reference proteome</keyword>
<accession>A0ACC2F0F7</accession>
<evidence type="ECO:0000313" key="2">
    <source>
        <dbReference type="Proteomes" id="UP001157502"/>
    </source>
</evidence>
<sequence>MTNEEPSVIHLRTTSQLRGPGPGATLDRRSNDTLVGPFSDETDLNRTSGQLNDLFPTHDCMTENGLIQREIRPDR</sequence>
<gene>
    <name evidence="1" type="ORF">DPEC_G00358990</name>
</gene>